<evidence type="ECO:0000313" key="2">
    <source>
        <dbReference type="Proteomes" id="UP000186588"/>
    </source>
</evidence>
<evidence type="ECO:0000313" key="1">
    <source>
        <dbReference type="EMBL" id="GAT90638.1"/>
    </source>
</evidence>
<accession>A0A1L8CHH3</accession>
<organism evidence="1 2">
    <name type="scientific">Apilactobacillus kunkeei</name>
    <dbReference type="NCBI Taxonomy" id="148814"/>
    <lineage>
        <taxon>Bacteria</taxon>
        <taxon>Bacillati</taxon>
        <taxon>Bacillota</taxon>
        <taxon>Bacilli</taxon>
        <taxon>Lactobacillales</taxon>
        <taxon>Lactobacillaceae</taxon>
        <taxon>Apilactobacillus</taxon>
    </lineage>
</organism>
<dbReference type="RefSeq" id="WP_094750801.1">
    <property type="nucleotide sequence ID" value="NZ_BDDX01000005.1"/>
</dbReference>
<sequence>MSSDNLEKVYSFNDGVSIPDMSDDLYENATIGRYKGGNISIEINTYDMKHPLMLTVDAPFMSNYPNAIAFDIDNIQLRYLNKIGFELVKLGIMSALIGQEPSKKGKKYPIYGLNEDFLNNRKRKVVIAKMIIHGTEEPLFKVLSNIAKTYHKRIGEPNIYFDWVDGKHQTAMSVTINYPGPKYIRYLNLNNGKTLGIVENAPKPYNTYEYLDDEMKDFLTQMVNCIDQWWNSLPDVPQQIYVK</sequence>
<gene>
    <name evidence="1" type="ORF">FF306_00739</name>
</gene>
<proteinExistence type="predicted"/>
<name>A0A1L8CHH3_9LACO</name>
<reference evidence="1 2" key="1">
    <citation type="journal article" date="2016" name="Syst. Appl. Microbiol.">
        <title>Genomic characterization of a fructophilic bee symbiont Lactobacillus kunkeei reveals its niche-specific adaptation.</title>
        <authorList>
            <person name="Maeno S."/>
            <person name="Tanizawa Y."/>
            <person name="Kanesaki Y."/>
            <person name="Kubota E."/>
            <person name="Kumar H."/>
            <person name="Dicks L."/>
            <person name="Salminen S."/>
            <person name="Nakagawa J."/>
            <person name="Arita M."/>
            <person name="Endo A."/>
        </authorList>
    </citation>
    <scope>NUCLEOTIDE SEQUENCE [LARGE SCALE GENOMIC DNA]</scope>
    <source>
        <strain evidence="1 2">FF30-6</strain>
    </source>
</reference>
<dbReference type="Proteomes" id="UP000186588">
    <property type="component" value="Unassembled WGS sequence"/>
</dbReference>
<protein>
    <submittedName>
        <fullName evidence="1">Uncharacterized protein</fullName>
    </submittedName>
</protein>
<dbReference type="AlphaFoldDB" id="A0A1L8CHH3"/>
<comment type="caution">
    <text evidence="1">The sequence shown here is derived from an EMBL/GenBank/DDBJ whole genome shotgun (WGS) entry which is preliminary data.</text>
</comment>
<dbReference type="EMBL" id="BDDX01000005">
    <property type="protein sequence ID" value="GAT90638.1"/>
    <property type="molecule type" value="Genomic_DNA"/>
</dbReference>